<dbReference type="InterPro" id="IPR011701">
    <property type="entry name" value="MFS"/>
</dbReference>
<evidence type="ECO:0000256" key="3">
    <source>
        <dbReference type="ARBA" id="ARBA00022448"/>
    </source>
</evidence>
<dbReference type="InterPro" id="IPR004638">
    <property type="entry name" value="EmrB-like"/>
</dbReference>
<dbReference type="EMBL" id="AZEB01000043">
    <property type="protein sequence ID" value="KRL19959.1"/>
    <property type="molecule type" value="Genomic_DNA"/>
</dbReference>
<reference evidence="10 11" key="1">
    <citation type="journal article" date="2015" name="Genome Announc.">
        <title>Expanding the biotechnology potential of lactobacilli through comparative genomics of 213 strains and associated genera.</title>
        <authorList>
            <person name="Sun Z."/>
            <person name="Harris H.M."/>
            <person name="McCann A."/>
            <person name="Guo C."/>
            <person name="Argimon S."/>
            <person name="Zhang W."/>
            <person name="Yang X."/>
            <person name="Jeffery I.B."/>
            <person name="Cooney J.C."/>
            <person name="Kagawa T.F."/>
            <person name="Liu W."/>
            <person name="Song Y."/>
            <person name="Salvetti E."/>
            <person name="Wrobel A."/>
            <person name="Rasinkangas P."/>
            <person name="Parkhill J."/>
            <person name="Rea M.C."/>
            <person name="O'Sullivan O."/>
            <person name="Ritari J."/>
            <person name="Douillard F.P."/>
            <person name="Paul Ross R."/>
            <person name="Yang R."/>
            <person name="Briner A.E."/>
            <person name="Felis G.E."/>
            <person name="de Vos W.M."/>
            <person name="Barrangou R."/>
            <person name="Klaenhammer T.R."/>
            <person name="Caufield P.W."/>
            <person name="Cui Y."/>
            <person name="Zhang H."/>
            <person name="O'Toole P.W."/>
        </authorList>
    </citation>
    <scope>NUCLEOTIDE SEQUENCE [LARGE SCALE GENOMIC DNA]</scope>
    <source>
        <strain evidence="10 11">DSM 19906</strain>
    </source>
</reference>
<feature type="transmembrane region" description="Helical" evidence="8">
    <location>
        <begin position="406"/>
        <end position="423"/>
    </location>
</feature>
<keyword evidence="11" id="KW-1185">Reference proteome</keyword>
<gene>
    <name evidence="10" type="ORF">FC98_GL002079</name>
</gene>
<proteinExistence type="inferred from homology"/>
<dbReference type="PRINTS" id="PR01036">
    <property type="entry name" value="TCRTETB"/>
</dbReference>
<feature type="transmembrane region" description="Helical" evidence="8">
    <location>
        <begin position="335"/>
        <end position="355"/>
    </location>
</feature>
<evidence type="ECO:0000313" key="11">
    <source>
        <dbReference type="Proteomes" id="UP000051439"/>
    </source>
</evidence>
<dbReference type="PANTHER" id="PTHR42718:SF9">
    <property type="entry name" value="MAJOR FACILITATOR SUPERFAMILY MULTIDRUG TRANSPORTER MFSC"/>
    <property type="match status" value="1"/>
</dbReference>
<comment type="subcellular location">
    <subcellularLocation>
        <location evidence="1">Cell membrane</location>
        <topology evidence="1">Multi-pass membrane protein</topology>
    </subcellularLocation>
</comment>
<feature type="transmembrane region" description="Helical" evidence="8">
    <location>
        <begin position="12"/>
        <end position="31"/>
    </location>
</feature>
<feature type="transmembrane region" description="Helical" evidence="8">
    <location>
        <begin position="435"/>
        <end position="456"/>
    </location>
</feature>
<feature type="transmembrane region" description="Helical" evidence="8">
    <location>
        <begin position="51"/>
        <end position="75"/>
    </location>
</feature>
<sequence>MFQFLTALLRSLYFSILTSLSIFLKLFKVALYKNTYLEGLLMSKEIKHALFIMVFGTFFGILCSTLMNVALPTFMRVFAISSSTVQWVSNGYVLVNAIMIPVSAYLTKKFTFRSLFISFSTIFLLGTIFGALAPNFFTLIIGRMIQAIGSGMMMPLVNILAIRYAGRGQKGAVMGIVGLAFNFSPIIGPTLSGIILDYFSWRYLFILVLPFIILDLGLAIISLPKIPTSQEPQFNVEGLITISFGLLGLLWSFSNVGESPVTSLTVWLPFLVGLILISTFISTQRKSDHPFVNLAVFKNAQFTTATIVNSLIVSTMYGNTILLPLLIQTIMGKSAIISGLALLPGALLTGFMSPVSGRLFDRYPVRIIVTIGILIDCFGTMMQAFIDVNASVGMLTLGQTIRQLGLVLILIPIQTQALSYLPNDLISDGVAAFNTLRQIAASFGTAIIVATINITSHGFSHQPNHQQIGIQAGFTMCLLFLIAALMVSRKLYTKHSHTPKPHFHGSAHLSKI</sequence>
<evidence type="ECO:0000256" key="8">
    <source>
        <dbReference type="SAM" id="Phobius"/>
    </source>
</evidence>
<comment type="similarity">
    <text evidence="2">Belongs to the major facilitator superfamily. EmrB family.</text>
</comment>
<keyword evidence="4" id="KW-1003">Cell membrane</keyword>
<dbReference type="AlphaFoldDB" id="A0A0R1NHK2"/>
<evidence type="ECO:0000256" key="7">
    <source>
        <dbReference type="ARBA" id="ARBA00023136"/>
    </source>
</evidence>
<evidence type="ECO:0000313" key="10">
    <source>
        <dbReference type="EMBL" id="KRL19959.1"/>
    </source>
</evidence>
<feature type="domain" description="Major facilitator superfamily (MFS) profile" evidence="9">
    <location>
        <begin position="49"/>
        <end position="496"/>
    </location>
</feature>
<name>A0A0R1NHK2_9LACO</name>
<dbReference type="PROSITE" id="PS50850">
    <property type="entry name" value="MFS"/>
    <property type="match status" value="1"/>
</dbReference>
<feature type="transmembrane region" description="Helical" evidence="8">
    <location>
        <begin position="140"/>
        <end position="161"/>
    </location>
</feature>
<dbReference type="Pfam" id="PF07690">
    <property type="entry name" value="MFS_1"/>
    <property type="match status" value="1"/>
</dbReference>
<dbReference type="Gene3D" id="1.20.1720.10">
    <property type="entry name" value="Multidrug resistance protein D"/>
    <property type="match status" value="1"/>
</dbReference>
<dbReference type="GO" id="GO:0022857">
    <property type="term" value="F:transmembrane transporter activity"/>
    <property type="evidence" value="ECO:0007669"/>
    <property type="project" value="InterPro"/>
</dbReference>
<dbReference type="GO" id="GO:0005886">
    <property type="term" value="C:plasma membrane"/>
    <property type="evidence" value="ECO:0007669"/>
    <property type="project" value="UniProtKB-SubCell"/>
</dbReference>
<dbReference type="PATRIC" id="fig|1423766.4.peg.2159"/>
<evidence type="ECO:0000256" key="4">
    <source>
        <dbReference type="ARBA" id="ARBA00022475"/>
    </source>
</evidence>
<feature type="transmembrane region" description="Helical" evidence="8">
    <location>
        <begin position="260"/>
        <end position="281"/>
    </location>
</feature>
<organism evidence="10 11">
    <name type="scientific">Lentilactobacillus kisonensis DSM 19906 = JCM 15041</name>
    <dbReference type="NCBI Taxonomy" id="1423766"/>
    <lineage>
        <taxon>Bacteria</taxon>
        <taxon>Bacillati</taxon>
        <taxon>Bacillota</taxon>
        <taxon>Bacilli</taxon>
        <taxon>Lactobacillales</taxon>
        <taxon>Lactobacillaceae</taxon>
        <taxon>Lentilactobacillus</taxon>
    </lineage>
</organism>
<protein>
    <submittedName>
        <fullName evidence="10">Drug resistance MFS transporter, drug H+ antiporter-2 family</fullName>
    </submittedName>
</protein>
<evidence type="ECO:0000256" key="5">
    <source>
        <dbReference type="ARBA" id="ARBA00022692"/>
    </source>
</evidence>
<evidence type="ECO:0000256" key="1">
    <source>
        <dbReference type="ARBA" id="ARBA00004651"/>
    </source>
</evidence>
<keyword evidence="3" id="KW-0813">Transport</keyword>
<dbReference type="Gene3D" id="1.20.1250.20">
    <property type="entry name" value="MFS general substrate transporter like domains"/>
    <property type="match status" value="1"/>
</dbReference>
<dbReference type="InterPro" id="IPR020846">
    <property type="entry name" value="MFS_dom"/>
</dbReference>
<feature type="transmembrane region" description="Helical" evidence="8">
    <location>
        <begin position="114"/>
        <end position="134"/>
    </location>
</feature>
<feature type="transmembrane region" description="Helical" evidence="8">
    <location>
        <begin position="468"/>
        <end position="487"/>
    </location>
</feature>
<dbReference type="NCBIfam" id="TIGR00711">
    <property type="entry name" value="efflux_EmrB"/>
    <property type="match status" value="1"/>
</dbReference>
<dbReference type="SUPFAM" id="SSF103473">
    <property type="entry name" value="MFS general substrate transporter"/>
    <property type="match status" value="1"/>
</dbReference>
<feature type="transmembrane region" description="Helical" evidence="8">
    <location>
        <begin position="302"/>
        <end position="323"/>
    </location>
</feature>
<feature type="transmembrane region" description="Helical" evidence="8">
    <location>
        <begin position="201"/>
        <end position="222"/>
    </location>
</feature>
<feature type="transmembrane region" description="Helical" evidence="8">
    <location>
        <begin position="367"/>
        <end position="386"/>
    </location>
</feature>
<dbReference type="InterPro" id="IPR036259">
    <property type="entry name" value="MFS_trans_sf"/>
</dbReference>
<accession>A0A0R1NHK2</accession>
<evidence type="ECO:0000256" key="2">
    <source>
        <dbReference type="ARBA" id="ARBA00008537"/>
    </source>
</evidence>
<keyword evidence="5 8" id="KW-0812">Transmembrane</keyword>
<keyword evidence="6 8" id="KW-1133">Transmembrane helix</keyword>
<feature type="transmembrane region" description="Helical" evidence="8">
    <location>
        <begin position="234"/>
        <end position="254"/>
    </location>
</feature>
<keyword evidence="7 8" id="KW-0472">Membrane</keyword>
<feature type="transmembrane region" description="Helical" evidence="8">
    <location>
        <begin position="87"/>
        <end position="107"/>
    </location>
</feature>
<comment type="caution">
    <text evidence="10">The sequence shown here is derived from an EMBL/GenBank/DDBJ whole genome shotgun (WGS) entry which is preliminary data.</text>
</comment>
<dbReference type="PANTHER" id="PTHR42718">
    <property type="entry name" value="MAJOR FACILITATOR SUPERFAMILY MULTIDRUG TRANSPORTER MFSC"/>
    <property type="match status" value="1"/>
</dbReference>
<evidence type="ECO:0000259" key="9">
    <source>
        <dbReference type="PROSITE" id="PS50850"/>
    </source>
</evidence>
<evidence type="ECO:0000256" key="6">
    <source>
        <dbReference type="ARBA" id="ARBA00022989"/>
    </source>
</evidence>
<feature type="transmembrane region" description="Helical" evidence="8">
    <location>
        <begin position="173"/>
        <end position="195"/>
    </location>
</feature>
<dbReference type="Proteomes" id="UP000051439">
    <property type="component" value="Unassembled WGS sequence"/>
</dbReference>